<dbReference type="Proteomes" id="UP001316803">
    <property type="component" value="Unassembled WGS sequence"/>
</dbReference>
<keyword evidence="3" id="KW-1185">Reference proteome</keyword>
<dbReference type="AlphaFoldDB" id="A0AAN8EFQ8"/>
<comment type="caution">
    <text evidence="2">The sequence shown here is derived from an EMBL/GenBank/DDBJ whole genome shotgun (WGS) entry which is preliminary data.</text>
</comment>
<reference evidence="2 3" key="1">
    <citation type="submission" date="2022-12" db="EMBL/GenBank/DDBJ databases">
        <title>Genomic features and morphological characterization of a novel Knufia sp. strain isolated from spacecraft assembly facility.</title>
        <authorList>
            <person name="Teixeira M."/>
            <person name="Chander A.M."/>
            <person name="Stajich J.E."/>
            <person name="Venkateswaran K."/>
        </authorList>
    </citation>
    <scope>NUCLEOTIDE SEQUENCE [LARGE SCALE GENOMIC DNA]</scope>
    <source>
        <strain evidence="2 3">FJI-L2-BK-P2</strain>
    </source>
</reference>
<feature type="compositionally biased region" description="Basic and acidic residues" evidence="1">
    <location>
        <begin position="10"/>
        <end position="24"/>
    </location>
</feature>
<evidence type="ECO:0000256" key="1">
    <source>
        <dbReference type="SAM" id="MobiDB-lite"/>
    </source>
</evidence>
<sequence>MAPHKTIPADLKKPRAHLVPEHKNTTNIRYPNHIGQGGPQEAAPSDAGGPVRPPGDDEPQYSNGRLTAQARRMPSNVAQSFPNTQEAQVQKAFKRRLSQTDLQQDANQTPKRSATNGPHYGFLQNTPSPTRHGLTPLLSPFQGRSRPKQVSAQPPFMRHGPQEDYEADSPPRVGLAASDTHIVRPSTQPGSFATHQTIAQSAPSRSSNCYPLSSRPETHAPLDSAMSTAKLQYTLMSREPLLQTSNDAHHANIIDVESIEHQYVRQFLQELQIPLPAAYKAAIHELVIWCADCDTARAKAIYDEARRITAELGPPTAPDPHFKQATRIFCKALMCLRLAKFDVSKARVGMRLEDQYILNTYHNCERLFFAREHGIDSEAADAETAQERSELLQYWTFLKRGAHDGNQGDINAGRAV</sequence>
<gene>
    <name evidence="2" type="ORF">OHC33_004346</name>
</gene>
<evidence type="ECO:0000313" key="2">
    <source>
        <dbReference type="EMBL" id="KAK5954624.1"/>
    </source>
</evidence>
<feature type="compositionally biased region" description="Polar residues" evidence="1">
    <location>
        <begin position="76"/>
        <end position="88"/>
    </location>
</feature>
<dbReference type="EMBL" id="JAKLMC020000008">
    <property type="protein sequence ID" value="KAK5954624.1"/>
    <property type="molecule type" value="Genomic_DNA"/>
</dbReference>
<protein>
    <submittedName>
        <fullName evidence="2">Uncharacterized protein</fullName>
    </submittedName>
</protein>
<organism evidence="2 3">
    <name type="scientific">Knufia fluminis</name>
    <dbReference type="NCBI Taxonomy" id="191047"/>
    <lineage>
        <taxon>Eukaryota</taxon>
        <taxon>Fungi</taxon>
        <taxon>Dikarya</taxon>
        <taxon>Ascomycota</taxon>
        <taxon>Pezizomycotina</taxon>
        <taxon>Eurotiomycetes</taxon>
        <taxon>Chaetothyriomycetidae</taxon>
        <taxon>Chaetothyriales</taxon>
        <taxon>Trichomeriaceae</taxon>
        <taxon>Knufia</taxon>
    </lineage>
</organism>
<evidence type="ECO:0000313" key="3">
    <source>
        <dbReference type="Proteomes" id="UP001316803"/>
    </source>
</evidence>
<feature type="region of interest" description="Disordered" evidence="1">
    <location>
        <begin position="198"/>
        <end position="220"/>
    </location>
</feature>
<name>A0AAN8EFQ8_9EURO</name>
<proteinExistence type="predicted"/>
<feature type="region of interest" description="Disordered" evidence="1">
    <location>
        <begin position="1"/>
        <end position="131"/>
    </location>
</feature>
<accession>A0AAN8EFQ8</accession>
<feature type="compositionally biased region" description="Polar residues" evidence="1">
    <location>
        <begin position="198"/>
        <end position="211"/>
    </location>
</feature>
<feature type="compositionally biased region" description="Polar residues" evidence="1">
    <location>
        <begin position="99"/>
        <end position="116"/>
    </location>
</feature>